<gene>
    <name evidence="2" type="ORF">METZ01_LOCUS85875</name>
</gene>
<dbReference type="SUPFAM" id="SSF53335">
    <property type="entry name" value="S-adenosyl-L-methionine-dependent methyltransferases"/>
    <property type="match status" value="1"/>
</dbReference>
<organism evidence="2">
    <name type="scientific">marine metagenome</name>
    <dbReference type="NCBI Taxonomy" id="408172"/>
    <lineage>
        <taxon>unclassified sequences</taxon>
        <taxon>metagenomes</taxon>
        <taxon>ecological metagenomes</taxon>
    </lineage>
</organism>
<evidence type="ECO:0000313" key="2">
    <source>
        <dbReference type="EMBL" id="SVA33021.1"/>
    </source>
</evidence>
<dbReference type="Pfam" id="PF13847">
    <property type="entry name" value="Methyltransf_31"/>
    <property type="match status" value="1"/>
</dbReference>
<dbReference type="Gene3D" id="3.40.50.150">
    <property type="entry name" value="Vaccinia Virus protein VP39"/>
    <property type="match status" value="1"/>
</dbReference>
<feature type="domain" description="Methyltransferase" evidence="1">
    <location>
        <begin position="1"/>
        <end position="115"/>
    </location>
</feature>
<name>A0A381UZ59_9ZZZZ</name>
<reference evidence="2" key="1">
    <citation type="submission" date="2018-05" db="EMBL/GenBank/DDBJ databases">
        <authorList>
            <person name="Lanie J.A."/>
            <person name="Ng W.-L."/>
            <person name="Kazmierczak K.M."/>
            <person name="Andrzejewski T.M."/>
            <person name="Davidsen T.M."/>
            <person name="Wayne K.J."/>
            <person name="Tettelin H."/>
            <person name="Glass J.I."/>
            <person name="Rusch D."/>
            <person name="Podicherti R."/>
            <person name="Tsui H.-C.T."/>
            <person name="Winkler M.E."/>
        </authorList>
    </citation>
    <scope>NUCLEOTIDE SEQUENCE</scope>
</reference>
<protein>
    <recommendedName>
        <fullName evidence="1">Methyltransferase domain-containing protein</fullName>
    </recommendedName>
</protein>
<evidence type="ECO:0000259" key="1">
    <source>
        <dbReference type="Pfam" id="PF13847"/>
    </source>
</evidence>
<sequence>GSGFHTRRMARLVAPTGQVFAVDIQPEMLDILKGRVEDEGLTGIVPVLGEFDDPKLPDNQIDWILLVDVYHEFANPDLMLAKMRQALQDNGKVALVEYRVEDGTGDHIKADHRMSVHQVLSEWIPAGFKLIELHEFLPSQHLFIFQKAMGDGLTEVSAQPAISSYNLFEAINEGHVEVTASGQGAEAVNLTIQRMRSDPMVITLPVGTYFKALGSSSDMIARRDGVITLEEDSPQTWTLLGRTVNRNRPVPVAEDGFDIHPDDEQIPLRNIMWQFQGMSLHPMIGSVIEQLALWIVSENAGYDDLVEHASRVPIPVEQAVALAAAYTDSAGIDITQKQIWADRDKFVPALTDEALKKVFEARNLN</sequence>
<dbReference type="EMBL" id="UINC01007385">
    <property type="protein sequence ID" value="SVA33021.1"/>
    <property type="molecule type" value="Genomic_DNA"/>
</dbReference>
<dbReference type="InterPro" id="IPR025714">
    <property type="entry name" value="Methyltranfer_dom"/>
</dbReference>
<proteinExistence type="predicted"/>
<dbReference type="CDD" id="cd02440">
    <property type="entry name" value="AdoMet_MTases"/>
    <property type="match status" value="1"/>
</dbReference>
<feature type="non-terminal residue" evidence="2">
    <location>
        <position position="1"/>
    </location>
</feature>
<dbReference type="AlphaFoldDB" id="A0A381UZ59"/>
<dbReference type="InterPro" id="IPR029063">
    <property type="entry name" value="SAM-dependent_MTases_sf"/>
</dbReference>
<accession>A0A381UZ59</accession>